<gene>
    <name evidence="2" type="ORF">SAMN05421771_2466</name>
</gene>
<proteinExistence type="predicted"/>
<evidence type="ECO:0000256" key="1">
    <source>
        <dbReference type="SAM" id="Phobius"/>
    </source>
</evidence>
<keyword evidence="1" id="KW-0472">Membrane</keyword>
<dbReference type="AlphaFoldDB" id="A0A1I6MEH7"/>
<dbReference type="RefSeq" id="WP_089839397.1">
    <property type="nucleotide sequence ID" value="NZ_FOZL01000001.1"/>
</dbReference>
<keyword evidence="3" id="KW-1185">Reference proteome</keyword>
<protein>
    <submittedName>
        <fullName evidence="2">Uncharacterized protein</fullName>
    </submittedName>
</protein>
<feature type="transmembrane region" description="Helical" evidence="1">
    <location>
        <begin position="67"/>
        <end position="89"/>
    </location>
</feature>
<sequence length="106" mass="12279">MISRITLWTFLFALLLGSGIAMWDAWHPDSCYRYLHGDTKEEPTQTVEMGAESVAVPCAEWYPRQTIYMQSACIAEGAFVVTFLMRGIGDFVNWRRLKRGQRRLEE</sequence>
<accession>A0A1I6MEH7</accession>
<dbReference type="Proteomes" id="UP000199024">
    <property type="component" value="Unassembled WGS sequence"/>
</dbReference>
<evidence type="ECO:0000313" key="2">
    <source>
        <dbReference type="EMBL" id="SFS14110.1"/>
    </source>
</evidence>
<keyword evidence="1" id="KW-0812">Transmembrane</keyword>
<name>A0A1I6MEH7_9BACT</name>
<keyword evidence="1" id="KW-1133">Transmembrane helix</keyword>
<organism evidence="2 3">
    <name type="scientific">Granulicella pectinivorans</name>
    <dbReference type="NCBI Taxonomy" id="474950"/>
    <lineage>
        <taxon>Bacteria</taxon>
        <taxon>Pseudomonadati</taxon>
        <taxon>Acidobacteriota</taxon>
        <taxon>Terriglobia</taxon>
        <taxon>Terriglobales</taxon>
        <taxon>Acidobacteriaceae</taxon>
        <taxon>Granulicella</taxon>
    </lineage>
</organism>
<dbReference type="STRING" id="474950.SAMN05421771_2466"/>
<evidence type="ECO:0000313" key="3">
    <source>
        <dbReference type="Proteomes" id="UP000199024"/>
    </source>
</evidence>
<dbReference type="EMBL" id="FOZL01000001">
    <property type="protein sequence ID" value="SFS14110.1"/>
    <property type="molecule type" value="Genomic_DNA"/>
</dbReference>
<reference evidence="2 3" key="1">
    <citation type="submission" date="2016-10" db="EMBL/GenBank/DDBJ databases">
        <authorList>
            <person name="de Groot N.N."/>
        </authorList>
    </citation>
    <scope>NUCLEOTIDE SEQUENCE [LARGE SCALE GENOMIC DNA]</scope>
    <source>
        <strain evidence="2 3">DSM 21001</strain>
    </source>
</reference>